<organism evidence="2 3">
    <name type="scientific">Candidatus Clostridium radicumherbarum</name>
    <dbReference type="NCBI Taxonomy" id="3381662"/>
    <lineage>
        <taxon>Bacteria</taxon>
        <taxon>Bacillati</taxon>
        <taxon>Bacillota</taxon>
        <taxon>Clostridia</taxon>
        <taxon>Eubacteriales</taxon>
        <taxon>Clostridiaceae</taxon>
        <taxon>Clostridium</taxon>
    </lineage>
</organism>
<keyword evidence="1" id="KW-1133">Transmembrane helix</keyword>
<keyword evidence="1" id="KW-0472">Membrane</keyword>
<gene>
    <name evidence="2" type="ORF">ACJDUH_00595</name>
</gene>
<keyword evidence="1" id="KW-0812">Transmembrane</keyword>
<evidence type="ECO:0000256" key="1">
    <source>
        <dbReference type="SAM" id="Phobius"/>
    </source>
</evidence>
<dbReference type="Pfam" id="PF12730">
    <property type="entry name" value="ABC2_membrane_4"/>
    <property type="match status" value="1"/>
</dbReference>
<reference evidence="2 3" key="1">
    <citation type="submission" date="2024-11" db="EMBL/GenBank/DDBJ databases">
        <authorList>
            <person name="Heng Y.C."/>
            <person name="Lim A.C.H."/>
            <person name="Lee J.K.Y."/>
            <person name="Kittelmann S."/>
        </authorList>
    </citation>
    <scope>NUCLEOTIDE SEQUENCE [LARGE SCALE GENOMIC DNA]</scope>
    <source>
        <strain evidence="2 3">WILCCON 0202</strain>
    </source>
</reference>
<feature type="transmembrane region" description="Helical" evidence="1">
    <location>
        <begin position="147"/>
        <end position="170"/>
    </location>
</feature>
<evidence type="ECO:0000313" key="3">
    <source>
        <dbReference type="Proteomes" id="UP001623661"/>
    </source>
</evidence>
<dbReference type="Proteomes" id="UP001623661">
    <property type="component" value="Unassembled WGS sequence"/>
</dbReference>
<dbReference type="PANTHER" id="PTHR37305:SF1">
    <property type="entry name" value="MEMBRANE PROTEIN"/>
    <property type="match status" value="1"/>
</dbReference>
<comment type="caution">
    <text evidence="2">The sequence shown here is derived from an EMBL/GenBank/DDBJ whole genome shotgun (WGS) entry which is preliminary data.</text>
</comment>
<dbReference type="PANTHER" id="PTHR37305">
    <property type="entry name" value="INTEGRAL MEMBRANE PROTEIN-RELATED"/>
    <property type="match status" value="1"/>
</dbReference>
<dbReference type="EMBL" id="JBJHZY010000001">
    <property type="protein sequence ID" value="MFL0266578.1"/>
    <property type="molecule type" value="Genomic_DNA"/>
</dbReference>
<name>A0ABW8TM10_9CLOT</name>
<feature type="transmembrane region" description="Helical" evidence="1">
    <location>
        <begin position="109"/>
        <end position="135"/>
    </location>
</feature>
<accession>A0ABW8TM10</accession>
<sequence length="250" mass="28122">MDIVIKNSVNELNKIFLRKKNVFFLSLTAMITLFFSIGLNLFQNKFGITAVIGSNYPIAVLGFFVKIFLPLFIFLASADLLSGELQHKTLKLSITRPISRFKIYLSKNLAIAAYTIIYLLVIFIVSNLGAMFFSVKGDMVSGILRSFAGYAIDIIPAIVLTITAVFIAQFFKSSSTALISSIFIYIALYFLSMFFPIVLRLSFTNYLDLHVLWLSGSIGILKIINTLMMVVSYGIIFFSAGFYFFDNRNL</sequence>
<feature type="transmembrane region" description="Helical" evidence="1">
    <location>
        <begin position="21"/>
        <end position="42"/>
    </location>
</feature>
<dbReference type="RefSeq" id="WP_406763209.1">
    <property type="nucleotide sequence ID" value="NZ_JBJHZY010000001.1"/>
</dbReference>
<proteinExistence type="predicted"/>
<keyword evidence="3" id="KW-1185">Reference proteome</keyword>
<protein>
    <submittedName>
        <fullName evidence="2">ABC transporter permease</fullName>
    </submittedName>
</protein>
<feature type="transmembrane region" description="Helical" evidence="1">
    <location>
        <begin position="54"/>
        <end position="81"/>
    </location>
</feature>
<evidence type="ECO:0000313" key="2">
    <source>
        <dbReference type="EMBL" id="MFL0266578.1"/>
    </source>
</evidence>
<feature type="transmembrane region" description="Helical" evidence="1">
    <location>
        <begin position="182"/>
        <end position="203"/>
    </location>
</feature>
<feature type="transmembrane region" description="Helical" evidence="1">
    <location>
        <begin position="223"/>
        <end position="245"/>
    </location>
</feature>